<name>A0ABR6XKC9_9BURK</name>
<evidence type="ECO:0000313" key="3">
    <source>
        <dbReference type="Proteomes" id="UP000643610"/>
    </source>
</evidence>
<dbReference type="SMART" id="SM00829">
    <property type="entry name" value="PKS_ER"/>
    <property type="match status" value="1"/>
</dbReference>
<dbReference type="CDD" id="cd08267">
    <property type="entry name" value="MDR1"/>
    <property type="match status" value="1"/>
</dbReference>
<dbReference type="InterPro" id="IPR036291">
    <property type="entry name" value="NAD(P)-bd_dom_sf"/>
</dbReference>
<dbReference type="SUPFAM" id="SSF50129">
    <property type="entry name" value="GroES-like"/>
    <property type="match status" value="1"/>
</dbReference>
<dbReference type="Gene3D" id="3.90.180.10">
    <property type="entry name" value="Medium-chain alcohol dehydrogenases, catalytic domain"/>
    <property type="match status" value="1"/>
</dbReference>
<accession>A0ABR6XKC9</accession>
<dbReference type="SUPFAM" id="SSF51735">
    <property type="entry name" value="NAD(P)-binding Rossmann-fold domains"/>
    <property type="match status" value="1"/>
</dbReference>
<evidence type="ECO:0000313" key="2">
    <source>
        <dbReference type="EMBL" id="MBC3829969.1"/>
    </source>
</evidence>
<dbReference type="Pfam" id="PF08240">
    <property type="entry name" value="ADH_N"/>
    <property type="match status" value="1"/>
</dbReference>
<dbReference type="PANTHER" id="PTHR44013">
    <property type="entry name" value="ZINC-TYPE ALCOHOL DEHYDROGENASE-LIKE PROTEIN C16A3.02C"/>
    <property type="match status" value="1"/>
</dbReference>
<dbReference type="RefSeq" id="WP_186889023.1">
    <property type="nucleotide sequence ID" value="NZ_JACOFU010000001.1"/>
</dbReference>
<dbReference type="Gene3D" id="3.40.50.720">
    <property type="entry name" value="NAD(P)-binding Rossmann-like Domain"/>
    <property type="match status" value="1"/>
</dbReference>
<dbReference type="Proteomes" id="UP000643610">
    <property type="component" value="Unassembled WGS sequence"/>
</dbReference>
<evidence type="ECO:0000259" key="1">
    <source>
        <dbReference type="SMART" id="SM00829"/>
    </source>
</evidence>
<dbReference type="InterPro" id="IPR013154">
    <property type="entry name" value="ADH-like_N"/>
</dbReference>
<comment type="caution">
    <text evidence="2">The sequence shown here is derived from an EMBL/GenBank/DDBJ whole genome shotgun (WGS) entry which is preliminary data.</text>
</comment>
<dbReference type="Pfam" id="PF13602">
    <property type="entry name" value="ADH_zinc_N_2"/>
    <property type="match status" value="1"/>
</dbReference>
<sequence>MKAAVCEKYGAPEVVQIKEIDQPKPKDDEVLIKVLASTVTSGDWRVRSLTVPAGFGLIMRLVFGITKPRQAILGSELAGVIESIGSEVTEFKVGEHVFAFSDTAMGCHAEYKCMPQNGLVIVKPANLSDDEAAALSFGGTTALDFLRRAKLQAGEKILVNGASGSVGTALVQLAKHFSVNVTAVCSGANADLLRSIGADRVIDYTQEDFTKNGETYDVIIDTVGTAPYSRCKESLADSGRLLLVLAGLSDMLGASLVSLFSRKKVIAGPVGIRVEDLRFLAELAAAGKFKPVIDKRFAFEQIVEAYRHVDSGRKRGNLILTFSHNG</sequence>
<dbReference type="InterPro" id="IPR052733">
    <property type="entry name" value="Chloroplast_QOR"/>
</dbReference>
<dbReference type="InterPro" id="IPR011032">
    <property type="entry name" value="GroES-like_sf"/>
</dbReference>
<keyword evidence="3" id="KW-1185">Reference proteome</keyword>
<reference evidence="2 3" key="1">
    <citation type="submission" date="2020-08" db="EMBL/GenBank/DDBJ databases">
        <title>Novel species isolated from subtropical streams in China.</title>
        <authorList>
            <person name="Lu H."/>
        </authorList>
    </citation>
    <scope>NUCLEOTIDE SEQUENCE [LARGE SCALE GENOMIC DNA]</scope>
    <source>
        <strain evidence="2 3">KCTC 52442</strain>
    </source>
</reference>
<proteinExistence type="predicted"/>
<gene>
    <name evidence="2" type="ORF">H8K33_00440</name>
</gene>
<dbReference type="PANTHER" id="PTHR44013:SF1">
    <property type="entry name" value="ZINC-TYPE ALCOHOL DEHYDROGENASE-LIKE PROTEIN C16A3.02C"/>
    <property type="match status" value="1"/>
</dbReference>
<dbReference type="InterPro" id="IPR020843">
    <property type="entry name" value="ER"/>
</dbReference>
<protein>
    <submittedName>
        <fullName evidence="2">NAD(P)-dependent alcohol dehydrogenase</fullName>
    </submittedName>
</protein>
<dbReference type="EMBL" id="JACOFU010000001">
    <property type="protein sequence ID" value="MBC3829969.1"/>
    <property type="molecule type" value="Genomic_DNA"/>
</dbReference>
<organism evidence="2 3">
    <name type="scientific">Undibacterium amnicola</name>
    <dbReference type="NCBI Taxonomy" id="1834038"/>
    <lineage>
        <taxon>Bacteria</taxon>
        <taxon>Pseudomonadati</taxon>
        <taxon>Pseudomonadota</taxon>
        <taxon>Betaproteobacteria</taxon>
        <taxon>Burkholderiales</taxon>
        <taxon>Oxalobacteraceae</taxon>
        <taxon>Undibacterium</taxon>
    </lineage>
</organism>
<feature type="domain" description="Enoyl reductase (ER)" evidence="1">
    <location>
        <begin position="10"/>
        <end position="320"/>
    </location>
</feature>